<keyword evidence="1" id="KW-0472">Membrane</keyword>
<dbReference type="EMBL" id="JAJJMB010014886">
    <property type="protein sequence ID" value="KAI3857193.1"/>
    <property type="molecule type" value="Genomic_DNA"/>
</dbReference>
<protein>
    <submittedName>
        <fullName evidence="2">Uncharacterized protein</fullName>
    </submittedName>
</protein>
<sequence length="94" mass="10554">MEGALADKHWQGGDGVPKCYGENRGLQNLDSFIAASGGIDSHHRLLYLLKKRTVFSCLLIEFPLSYIVLVIGLADSLRRSYKLLDSDLNNYRLL</sequence>
<reference evidence="2" key="1">
    <citation type="submission" date="2022-04" db="EMBL/GenBank/DDBJ databases">
        <title>A functionally conserved STORR gene fusion in Papaver species that diverged 16.8 million years ago.</title>
        <authorList>
            <person name="Catania T."/>
        </authorList>
    </citation>
    <scope>NUCLEOTIDE SEQUENCE</scope>
    <source>
        <strain evidence="2">S-188037</strain>
    </source>
</reference>
<keyword evidence="1" id="KW-1133">Transmembrane helix</keyword>
<feature type="transmembrane region" description="Helical" evidence="1">
    <location>
        <begin position="53"/>
        <end position="74"/>
    </location>
</feature>
<organism evidence="2 3">
    <name type="scientific">Papaver atlanticum</name>
    <dbReference type="NCBI Taxonomy" id="357466"/>
    <lineage>
        <taxon>Eukaryota</taxon>
        <taxon>Viridiplantae</taxon>
        <taxon>Streptophyta</taxon>
        <taxon>Embryophyta</taxon>
        <taxon>Tracheophyta</taxon>
        <taxon>Spermatophyta</taxon>
        <taxon>Magnoliopsida</taxon>
        <taxon>Ranunculales</taxon>
        <taxon>Papaveraceae</taxon>
        <taxon>Papaveroideae</taxon>
        <taxon>Papaver</taxon>
    </lineage>
</organism>
<proteinExistence type="predicted"/>
<comment type="caution">
    <text evidence="2">The sequence shown here is derived from an EMBL/GenBank/DDBJ whole genome shotgun (WGS) entry which is preliminary data.</text>
</comment>
<keyword evidence="1" id="KW-0812">Transmembrane</keyword>
<evidence type="ECO:0000313" key="3">
    <source>
        <dbReference type="Proteomes" id="UP001202328"/>
    </source>
</evidence>
<evidence type="ECO:0000313" key="2">
    <source>
        <dbReference type="EMBL" id="KAI3857193.1"/>
    </source>
</evidence>
<dbReference type="AlphaFoldDB" id="A0AAD4X6N8"/>
<name>A0AAD4X6N8_9MAGN</name>
<keyword evidence="3" id="KW-1185">Reference proteome</keyword>
<dbReference type="Proteomes" id="UP001202328">
    <property type="component" value="Unassembled WGS sequence"/>
</dbReference>
<gene>
    <name evidence="2" type="ORF">MKW98_010607</name>
</gene>
<accession>A0AAD4X6N8</accession>
<evidence type="ECO:0000256" key="1">
    <source>
        <dbReference type="SAM" id="Phobius"/>
    </source>
</evidence>